<feature type="non-terminal residue" evidence="2">
    <location>
        <position position="175"/>
    </location>
</feature>
<accession>A0AAD8U7L5</accession>
<proteinExistence type="predicted"/>
<keyword evidence="3" id="KW-1185">Reference proteome</keyword>
<evidence type="ECO:0000259" key="1">
    <source>
        <dbReference type="PROSITE" id="PS50181"/>
    </source>
</evidence>
<dbReference type="InterPro" id="IPR036047">
    <property type="entry name" value="F-box-like_dom_sf"/>
</dbReference>
<name>A0AAD8U7L5_GLOAC</name>
<dbReference type="GeneID" id="85387396"/>
<comment type="caution">
    <text evidence="2">The sequence shown here is derived from an EMBL/GenBank/DDBJ whole genome shotgun (WGS) entry which is preliminary data.</text>
</comment>
<dbReference type="PROSITE" id="PS50181">
    <property type="entry name" value="FBOX"/>
    <property type="match status" value="1"/>
</dbReference>
<feature type="non-terminal residue" evidence="2">
    <location>
        <position position="1"/>
    </location>
</feature>
<evidence type="ECO:0000313" key="3">
    <source>
        <dbReference type="Proteomes" id="UP001244207"/>
    </source>
</evidence>
<dbReference type="RefSeq" id="XP_060357524.1">
    <property type="nucleotide sequence ID" value="XM_060503497.1"/>
</dbReference>
<dbReference type="Proteomes" id="UP001244207">
    <property type="component" value="Unassembled WGS sequence"/>
</dbReference>
<gene>
    <name evidence="2" type="ORF">BDZ83DRAFT_551909</name>
</gene>
<feature type="domain" description="F-box" evidence="1">
    <location>
        <begin position="11"/>
        <end position="47"/>
    </location>
</feature>
<dbReference type="SUPFAM" id="SSF81383">
    <property type="entry name" value="F-box domain"/>
    <property type="match status" value="1"/>
</dbReference>
<reference evidence="2" key="1">
    <citation type="submission" date="2021-12" db="EMBL/GenBank/DDBJ databases">
        <title>Comparative genomics, transcriptomics and evolutionary studies reveal genomic signatures of adaptation to plant cell wall in hemibiotrophic fungi.</title>
        <authorList>
            <consortium name="DOE Joint Genome Institute"/>
            <person name="Baroncelli R."/>
            <person name="Diaz J.F."/>
            <person name="Benocci T."/>
            <person name="Peng M."/>
            <person name="Battaglia E."/>
            <person name="Haridas S."/>
            <person name="Andreopoulos W."/>
            <person name="Labutti K."/>
            <person name="Pangilinan J."/>
            <person name="Floch G.L."/>
            <person name="Makela M.R."/>
            <person name="Henrissat B."/>
            <person name="Grigoriev I.V."/>
            <person name="Crouch J.A."/>
            <person name="De Vries R.P."/>
            <person name="Sukno S.A."/>
            <person name="Thon M.R."/>
        </authorList>
    </citation>
    <scope>NUCLEOTIDE SEQUENCE</scope>
    <source>
        <strain evidence="2">CBS 112980</strain>
    </source>
</reference>
<organism evidence="2 3">
    <name type="scientific">Glomerella acutata</name>
    <name type="common">Colletotrichum acutatum</name>
    <dbReference type="NCBI Taxonomy" id="27357"/>
    <lineage>
        <taxon>Eukaryota</taxon>
        <taxon>Fungi</taxon>
        <taxon>Dikarya</taxon>
        <taxon>Ascomycota</taxon>
        <taxon>Pezizomycotina</taxon>
        <taxon>Sordariomycetes</taxon>
        <taxon>Hypocreomycetidae</taxon>
        <taxon>Glomerellales</taxon>
        <taxon>Glomerellaceae</taxon>
        <taxon>Colletotrichum</taxon>
        <taxon>Colletotrichum acutatum species complex</taxon>
    </lineage>
</organism>
<dbReference type="AlphaFoldDB" id="A0AAD8U7L5"/>
<dbReference type="EMBL" id="JAHMHS010000252">
    <property type="protein sequence ID" value="KAK1705022.1"/>
    <property type="molecule type" value="Genomic_DNA"/>
</dbReference>
<sequence length="175" mass="20256">ITQRVERAQQTFTITDLPPELHHIIIDFLDPIDSTCLGLASRYFYTLHRRRHGNVHLATGRPRPNDQEWAWRSASALSVVKSINTTTATATTAADDTPLANERPISYPQPMPLFRCEKCGLERCELQRHIRDWFPRDHDYCTISGKYMRLGSHREEAGFCYRRSPRKPSLCGKHH</sequence>
<dbReference type="InterPro" id="IPR001810">
    <property type="entry name" value="F-box_dom"/>
</dbReference>
<evidence type="ECO:0000313" key="2">
    <source>
        <dbReference type="EMBL" id="KAK1705022.1"/>
    </source>
</evidence>
<protein>
    <recommendedName>
        <fullName evidence="1">F-box domain-containing protein</fullName>
    </recommendedName>
</protein>